<name>A0AAW0LLZ3_QUESU</name>
<dbReference type="Proteomes" id="UP000237347">
    <property type="component" value="Unassembled WGS sequence"/>
</dbReference>
<comment type="caution">
    <text evidence="1">The sequence shown here is derived from an EMBL/GenBank/DDBJ whole genome shotgun (WGS) entry which is preliminary data.</text>
</comment>
<protein>
    <submittedName>
        <fullName evidence="1">Uncharacterized protein</fullName>
    </submittedName>
</protein>
<organism evidence="1 2">
    <name type="scientific">Quercus suber</name>
    <name type="common">Cork oak</name>
    <dbReference type="NCBI Taxonomy" id="58331"/>
    <lineage>
        <taxon>Eukaryota</taxon>
        <taxon>Viridiplantae</taxon>
        <taxon>Streptophyta</taxon>
        <taxon>Embryophyta</taxon>
        <taxon>Tracheophyta</taxon>
        <taxon>Spermatophyta</taxon>
        <taxon>Magnoliopsida</taxon>
        <taxon>eudicotyledons</taxon>
        <taxon>Gunneridae</taxon>
        <taxon>Pentapetalae</taxon>
        <taxon>rosids</taxon>
        <taxon>fabids</taxon>
        <taxon>Fagales</taxon>
        <taxon>Fagaceae</taxon>
        <taxon>Quercus</taxon>
    </lineage>
</organism>
<keyword evidence="2" id="KW-1185">Reference proteome</keyword>
<gene>
    <name evidence="1" type="ORF">CFP56_040534</name>
</gene>
<reference evidence="1 2" key="1">
    <citation type="journal article" date="2018" name="Sci. Data">
        <title>The draft genome sequence of cork oak.</title>
        <authorList>
            <person name="Ramos A.M."/>
            <person name="Usie A."/>
            <person name="Barbosa P."/>
            <person name="Barros P.M."/>
            <person name="Capote T."/>
            <person name="Chaves I."/>
            <person name="Simoes F."/>
            <person name="Abreu I."/>
            <person name="Carrasquinho I."/>
            <person name="Faro C."/>
            <person name="Guimaraes J.B."/>
            <person name="Mendonca D."/>
            <person name="Nobrega F."/>
            <person name="Rodrigues L."/>
            <person name="Saibo N.J.M."/>
            <person name="Varela M.C."/>
            <person name="Egas C."/>
            <person name="Matos J."/>
            <person name="Miguel C.M."/>
            <person name="Oliveira M.M."/>
            <person name="Ricardo C.P."/>
            <person name="Goncalves S."/>
        </authorList>
    </citation>
    <scope>NUCLEOTIDE SEQUENCE [LARGE SCALE GENOMIC DNA]</scope>
    <source>
        <strain evidence="2">cv. HL8</strain>
    </source>
</reference>
<proteinExistence type="predicted"/>
<dbReference type="EMBL" id="PKMF04000081">
    <property type="protein sequence ID" value="KAK7851921.1"/>
    <property type="molecule type" value="Genomic_DNA"/>
</dbReference>
<dbReference type="AlphaFoldDB" id="A0AAW0LLZ3"/>
<evidence type="ECO:0000313" key="1">
    <source>
        <dbReference type="EMBL" id="KAK7851921.1"/>
    </source>
</evidence>
<evidence type="ECO:0000313" key="2">
    <source>
        <dbReference type="Proteomes" id="UP000237347"/>
    </source>
</evidence>
<accession>A0AAW0LLZ3</accession>
<sequence>MTPVLAIPGFPFTLPFYSRLFLNGSYFISKIPFIKPFGNFGANIESRAKHNFSSLGALTSTSTKVVGSFTIPGNVVKSISTCNSVIEKNAPRELKLCLALDFVRRCLEGHMIKEKGFVEKDLEENIKIPKFNSSDETGRFFLGVIEDIGQGIEDKVLDAVVLQAWSKKLFGDDGTDDISDEMIMKMWIGWSSFKMILMNELSKNALEELSAEKSSDDRIPHICNSP</sequence>